<reference evidence="3" key="2">
    <citation type="submission" date="2012-07" db="EMBL/GenBank/DDBJ databases">
        <title>Complete genome sequence of 'Candidatus Mycoplasma haemolamae'.</title>
        <authorList>
            <person name="Guimaraes A.M.S."/>
            <person name="Toth B."/>
            <person name="Santos A.P."/>
            <person name="Nascimento N.C."/>
            <person name="Sojka J.E."/>
            <person name="Messick J.B."/>
        </authorList>
    </citation>
    <scope>NUCLEOTIDE SEQUENCE [LARGE SCALE GENOMIC DNA]</scope>
    <source>
        <strain evidence="3">Purdue</strain>
    </source>
</reference>
<name>I7C6E3_MYCHA</name>
<keyword evidence="3" id="KW-1185">Reference proteome</keyword>
<reference evidence="2 3" key="1">
    <citation type="journal article" date="2012" name="J. Bacteriol.">
        <title>Genome Sequence of "Candidatus Mycoplasma haemolamae" Strain Purdue, a Red Blood Cell Pathogen of Alpacas (Vicugna pacos) and Llamas (Lama glama).</title>
        <authorList>
            <person name="Guimaraes A.M."/>
            <person name="Toth B."/>
            <person name="Santos A.P."/>
            <person name="do Nascimento N.C."/>
            <person name="Kritchevsky J.E."/>
            <person name="Messick J.B."/>
        </authorList>
    </citation>
    <scope>NUCLEOTIDE SEQUENCE [LARGE SCALE GENOMIC DNA]</scope>
    <source>
        <strain evidence="2 3">Purdue</strain>
    </source>
</reference>
<evidence type="ECO:0000313" key="2">
    <source>
        <dbReference type="EMBL" id="AFO52072.1"/>
    </source>
</evidence>
<dbReference type="AlphaFoldDB" id="I7C6E3"/>
<organism evidence="2 3">
    <name type="scientific">Mycoplasma haematolamae (strain Purdue)</name>
    <dbReference type="NCBI Taxonomy" id="1212765"/>
    <lineage>
        <taxon>Bacteria</taxon>
        <taxon>Bacillati</taxon>
        <taxon>Mycoplasmatota</taxon>
        <taxon>Mollicutes</taxon>
        <taxon>Mycoplasmataceae</taxon>
        <taxon>Mycoplasma</taxon>
    </lineage>
</organism>
<gene>
    <name evidence="2" type="ordered locus">MHLP_02460</name>
</gene>
<dbReference type="STRING" id="1212765.MHLP_02460"/>
<dbReference type="EMBL" id="CP003731">
    <property type="protein sequence ID" value="AFO52072.1"/>
    <property type="molecule type" value="Genomic_DNA"/>
</dbReference>
<dbReference type="HOGENOM" id="CLU_2634281_0_0_14"/>
<feature type="region of interest" description="Disordered" evidence="1">
    <location>
        <begin position="36"/>
        <end position="77"/>
    </location>
</feature>
<feature type="compositionally biased region" description="Polar residues" evidence="1">
    <location>
        <begin position="52"/>
        <end position="77"/>
    </location>
</feature>
<accession>I7C6E3</accession>
<dbReference type="KEGG" id="mhl:MHLP_02460"/>
<evidence type="ECO:0000256" key="1">
    <source>
        <dbReference type="SAM" id="MobiDB-lite"/>
    </source>
</evidence>
<dbReference type="PATRIC" id="fig|1212765.3.peg.553"/>
<evidence type="ECO:0000313" key="3">
    <source>
        <dbReference type="Proteomes" id="UP000006502"/>
    </source>
</evidence>
<dbReference type="Proteomes" id="UP000006502">
    <property type="component" value="Chromosome"/>
</dbReference>
<proteinExistence type="predicted"/>
<sequence>MTAIAKFALWGAGGTLVFGGGATGGHFLREAYDVSATSTGEDNGRSRHTGSRGEQVNNTSENVVHNSQGESQGHSHK</sequence>
<protein>
    <submittedName>
        <fullName evidence="2">Uncharacterized protein</fullName>
    </submittedName>
</protein>